<dbReference type="GO" id="GO:0004340">
    <property type="term" value="F:glucokinase activity"/>
    <property type="evidence" value="ECO:0007669"/>
    <property type="project" value="UniProtKB-EC"/>
</dbReference>
<keyword evidence="2 3" id="KW-0418">Kinase</keyword>
<dbReference type="InterPro" id="IPR043129">
    <property type="entry name" value="ATPase_NBD"/>
</dbReference>
<keyword evidence="1 3" id="KW-0808">Transferase</keyword>
<comment type="similarity">
    <text evidence="3 4">Belongs to the bacterial glucokinase family.</text>
</comment>
<dbReference type="PANTHER" id="PTHR47690">
    <property type="entry name" value="GLUCOKINASE"/>
    <property type="match status" value="1"/>
</dbReference>
<keyword evidence="3" id="KW-0547">Nucleotide-binding</keyword>
<dbReference type="NCBIfam" id="NF001415">
    <property type="entry name" value="PRK00292.1-2"/>
    <property type="match status" value="1"/>
</dbReference>
<dbReference type="HAMAP" id="MF_00524">
    <property type="entry name" value="Glucokinase"/>
    <property type="match status" value="1"/>
</dbReference>
<evidence type="ECO:0000313" key="6">
    <source>
        <dbReference type="Proteomes" id="UP001595457"/>
    </source>
</evidence>
<accession>A0ABV7ARN6</accession>
<dbReference type="SUPFAM" id="SSF53067">
    <property type="entry name" value="Actin-like ATPase domain"/>
    <property type="match status" value="1"/>
</dbReference>
<comment type="catalytic activity">
    <reaction evidence="3">
        <text>D-glucose + ATP = D-glucose 6-phosphate + ADP + H(+)</text>
        <dbReference type="Rhea" id="RHEA:17825"/>
        <dbReference type="ChEBI" id="CHEBI:4167"/>
        <dbReference type="ChEBI" id="CHEBI:15378"/>
        <dbReference type="ChEBI" id="CHEBI:30616"/>
        <dbReference type="ChEBI" id="CHEBI:61548"/>
        <dbReference type="ChEBI" id="CHEBI:456216"/>
        <dbReference type="EC" id="2.7.1.2"/>
    </reaction>
</comment>
<evidence type="ECO:0000256" key="4">
    <source>
        <dbReference type="RuleBase" id="RU004046"/>
    </source>
</evidence>
<dbReference type="RefSeq" id="WP_377813028.1">
    <property type="nucleotide sequence ID" value="NZ_JBHRSJ010000007.1"/>
</dbReference>
<reference evidence="6" key="1">
    <citation type="journal article" date="2019" name="Int. J. Syst. Evol. Microbiol.">
        <title>The Global Catalogue of Microorganisms (GCM) 10K type strain sequencing project: providing services to taxonomists for standard genome sequencing and annotation.</title>
        <authorList>
            <consortium name="The Broad Institute Genomics Platform"/>
            <consortium name="The Broad Institute Genome Sequencing Center for Infectious Disease"/>
            <person name="Wu L."/>
            <person name="Ma J."/>
        </authorList>
    </citation>
    <scope>NUCLEOTIDE SEQUENCE [LARGE SCALE GENOMIC DNA]</scope>
    <source>
        <strain evidence="6">KCTC 62195</strain>
    </source>
</reference>
<dbReference type="Proteomes" id="UP001595457">
    <property type="component" value="Unassembled WGS sequence"/>
</dbReference>
<dbReference type="EMBL" id="JBHRSJ010000007">
    <property type="protein sequence ID" value="MFC2971427.1"/>
    <property type="molecule type" value="Genomic_DNA"/>
</dbReference>
<dbReference type="EC" id="2.7.1.2" evidence="3"/>
<comment type="caution">
    <text evidence="5">The sequence shown here is derived from an EMBL/GenBank/DDBJ whole genome shotgun (WGS) entry which is preliminary data.</text>
</comment>
<evidence type="ECO:0000256" key="2">
    <source>
        <dbReference type="ARBA" id="ARBA00022777"/>
    </source>
</evidence>
<comment type="subcellular location">
    <subcellularLocation>
        <location evidence="3">Cytoplasm</location>
    </subcellularLocation>
</comment>
<sequence>MSLALVGDIGGTHARFALWRDGRLEMPQVLETARFAGPEEAILDYLVGQGLEPLALEQVCLACAGPVESDPFRFTNNRWQISRAAFLSRLGLRQLLLINDFVAMALGVTRLPESELLPVCAGQGEAGRPCLVIGPGTGLGVSALLPDGAGGWRALPGEGGHVDLPLGTDREVALWQEMRRELGHVSAESVLSGAGLLRLYRVGCRLDGLAPELESAAAVSRAALAGDAPAAAALEQFCCWLGRVAGNHLLTLGARGGVYLAGGMLPCFPGFLQASGFARCFADKGVMSRYLDGIPVWLVTAEQPGLLGAGLALEMGLR</sequence>
<organism evidence="5 6">
    <name type="scientific">Azotobacter bryophylli</name>
    <dbReference type="NCBI Taxonomy" id="1986537"/>
    <lineage>
        <taxon>Bacteria</taxon>
        <taxon>Pseudomonadati</taxon>
        <taxon>Pseudomonadota</taxon>
        <taxon>Gammaproteobacteria</taxon>
        <taxon>Pseudomonadales</taxon>
        <taxon>Pseudomonadaceae</taxon>
        <taxon>Azotobacter</taxon>
    </lineage>
</organism>
<evidence type="ECO:0000313" key="5">
    <source>
        <dbReference type="EMBL" id="MFC2971427.1"/>
    </source>
</evidence>
<protein>
    <recommendedName>
        <fullName evidence="3">Glucokinase</fullName>
        <ecNumber evidence="3">2.7.1.2</ecNumber>
    </recommendedName>
    <alternativeName>
        <fullName evidence="3">Glucose kinase</fullName>
    </alternativeName>
</protein>
<name>A0ABV7ARN6_9GAMM</name>
<dbReference type="InterPro" id="IPR050201">
    <property type="entry name" value="Bacterial_glucokinase"/>
</dbReference>
<dbReference type="CDD" id="cd24008">
    <property type="entry name" value="ASKHA_NBD_GLK"/>
    <property type="match status" value="1"/>
</dbReference>
<keyword evidence="3" id="KW-0324">Glycolysis</keyword>
<keyword evidence="6" id="KW-1185">Reference proteome</keyword>
<dbReference type="PANTHER" id="PTHR47690:SF1">
    <property type="entry name" value="GLUCOKINASE"/>
    <property type="match status" value="1"/>
</dbReference>
<dbReference type="InterPro" id="IPR003836">
    <property type="entry name" value="Glucokinase"/>
</dbReference>
<dbReference type="Pfam" id="PF02685">
    <property type="entry name" value="Glucokinase"/>
    <property type="match status" value="1"/>
</dbReference>
<dbReference type="Gene3D" id="3.30.420.40">
    <property type="match status" value="1"/>
</dbReference>
<keyword evidence="3" id="KW-0963">Cytoplasm</keyword>
<feature type="binding site" evidence="3">
    <location>
        <begin position="7"/>
        <end position="12"/>
    </location>
    <ligand>
        <name>ATP</name>
        <dbReference type="ChEBI" id="CHEBI:30616"/>
    </ligand>
</feature>
<gene>
    <name evidence="3" type="primary">glk</name>
    <name evidence="5" type="ORF">ACFOJE_04245</name>
</gene>
<proteinExistence type="inferred from homology"/>
<evidence type="ECO:0000256" key="3">
    <source>
        <dbReference type="HAMAP-Rule" id="MF_00524"/>
    </source>
</evidence>
<evidence type="ECO:0000256" key="1">
    <source>
        <dbReference type="ARBA" id="ARBA00022679"/>
    </source>
</evidence>
<dbReference type="Gene3D" id="3.40.367.20">
    <property type="match status" value="1"/>
</dbReference>
<keyword evidence="3" id="KW-0067">ATP-binding</keyword>
<dbReference type="NCBIfam" id="TIGR00749">
    <property type="entry name" value="glk"/>
    <property type="match status" value="1"/>
</dbReference>